<keyword evidence="6 7" id="KW-0472">Membrane</keyword>
<keyword evidence="3" id="KW-1003">Cell membrane</keyword>
<dbReference type="Gene3D" id="1.10.3720.10">
    <property type="entry name" value="MetI-like"/>
    <property type="match status" value="1"/>
</dbReference>
<reference evidence="9 10" key="1">
    <citation type="submission" date="2020-08" db="EMBL/GenBank/DDBJ databases">
        <title>Oceanospirillum sp. nov. isolated from marine sediment.</title>
        <authorList>
            <person name="Ji X."/>
        </authorList>
    </citation>
    <scope>NUCLEOTIDE SEQUENCE [LARGE SCALE GENOMIC DNA]</scope>
    <source>
        <strain evidence="9 10">D5</strain>
    </source>
</reference>
<dbReference type="PANTHER" id="PTHR47737">
    <property type="entry name" value="GLYCINE BETAINE/PROLINE BETAINE TRANSPORT SYSTEM PERMEASE PROTEIN PROW"/>
    <property type="match status" value="1"/>
</dbReference>
<dbReference type="Pfam" id="PF00528">
    <property type="entry name" value="BPD_transp_1"/>
    <property type="match status" value="1"/>
</dbReference>
<feature type="transmembrane region" description="Helical" evidence="7">
    <location>
        <begin position="251"/>
        <end position="268"/>
    </location>
</feature>
<evidence type="ECO:0000256" key="5">
    <source>
        <dbReference type="ARBA" id="ARBA00022989"/>
    </source>
</evidence>
<dbReference type="EMBL" id="JACJFM010000001">
    <property type="protein sequence ID" value="MBB1485166.1"/>
    <property type="molecule type" value="Genomic_DNA"/>
</dbReference>
<keyword evidence="5 7" id="KW-1133">Transmembrane helix</keyword>
<dbReference type="AlphaFoldDB" id="A0A839ILH3"/>
<comment type="similarity">
    <text evidence="7">Belongs to the binding-protein-dependent transport system permease family.</text>
</comment>
<comment type="subcellular location">
    <subcellularLocation>
        <location evidence="1 7">Cell membrane</location>
        <topology evidence="1 7">Multi-pass membrane protein</topology>
    </subcellularLocation>
</comment>
<dbReference type="RefSeq" id="WP_182806941.1">
    <property type="nucleotide sequence ID" value="NZ_JACJFM010000001.1"/>
</dbReference>
<dbReference type="NCBIfam" id="TIGR03416">
    <property type="entry name" value="ABC_choXWV_perm"/>
    <property type="match status" value="1"/>
</dbReference>
<accession>A0A839ILH3</accession>
<evidence type="ECO:0000256" key="7">
    <source>
        <dbReference type="RuleBase" id="RU363032"/>
    </source>
</evidence>
<organism evidence="9 10">
    <name type="scientific">Oceanospirillum sediminis</name>
    <dbReference type="NCBI Taxonomy" id="2760088"/>
    <lineage>
        <taxon>Bacteria</taxon>
        <taxon>Pseudomonadati</taxon>
        <taxon>Pseudomonadota</taxon>
        <taxon>Gammaproteobacteria</taxon>
        <taxon>Oceanospirillales</taxon>
        <taxon>Oceanospirillaceae</taxon>
        <taxon>Oceanospirillum</taxon>
    </lineage>
</organism>
<feature type="transmembrane region" description="Helical" evidence="7">
    <location>
        <begin position="219"/>
        <end position="239"/>
    </location>
</feature>
<feature type="transmembrane region" description="Helical" evidence="7">
    <location>
        <begin position="97"/>
        <end position="120"/>
    </location>
</feature>
<dbReference type="InterPro" id="IPR035906">
    <property type="entry name" value="MetI-like_sf"/>
</dbReference>
<evidence type="ECO:0000256" key="6">
    <source>
        <dbReference type="ARBA" id="ARBA00023136"/>
    </source>
</evidence>
<evidence type="ECO:0000313" key="10">
    <source>
        <dbReference type="Proteomes" id="UP000565262"/>
    </source>
</evidence>
<keyword evidence="4 7" id="KW-0812">Transmembrane</keyword>
<protein>
    <submittedName>
        <fullName evidence="9">Choline ABC transporter permease subunit</fullName>
    </submittedName>
</protein>
<dbReference type="InterPro" id="IPR017784">
    <property type="entry name" value="ABC_transptr_choline_permease"/>
</dbReference>
<feature type="transmembrane region" description="Helical" evidence="7">
    <location>
        <begin position="62"/>
        <end position="85"/>
    </location>
</feature>
<gene>
    <name evidence="9" type="primary">choW</name>
    <name evidence="9" type="ORF">H4O21_00845</name>
</gene>
<dbReference type="CDD" id="cd06261">
    <property type="entry name" value="TM_PBP2"/>
    <property type="match status" value="1"/>
</dbReference>
<keyword evidence="10" id="KW-1185">Reference proteome</keyword>
<evidence type="ECO:0000259" key="8">
    <source>
        <dbReference type="PROSITE" id="PS50928"/>
    </source>
</evidence>
<sequence length="281" mass="30574">MNWITEHKIPLGQWMEAIVDWLTSNATGFFDSIAFFLEWIILNLVDIFQWFPPLVPIALTASIAWLLHRSVPLVVFITAALLLILNMGYWQEMLETFVLVLTATTLSIVVGVPVGILAAHNPWLNTLLRPVLDLMQTIPTFVYLIPTLVLFGLGVVPGLISTIIFAIAAPIRLTCLGITRVPGELIEAGKAFGATPMKLLYKVEIPAAMPNIMAGITQCIMLSLSMVVIAALVGADGLGKPVIRALNTVDIAQGFEAGLAIVLVAIILDRICKTPNLKEEI</sequence>
<evidence type="ECO:0000256" key="1">
    <source>
        <dbReference type="ARBA" id="ARBA00004651"/>
    </source>
</evidence>
<dbReference type="GO" id="GO:0043190">
    <property type="term" value="C:ATP-binding cassette (ABC) transporter complex"/>
    <property type="evidence" value="ECO:0007669"/>
    <property type="project" value="TreeGrafter"/>
</dbReference>
<keyword evidence="2 7" id="KW-0813">Transport</keyword>
<dbReference type="PANTHER" id="PTHR47737:SF1">
    <property type="entry name" value="GLYCINE BETAINE_PROLINE BETAINE TRANSPORT SYSTEM PERMEASE PROTEIN PROW"/>
    <property type="match status" value="1"/>
</dbReference>
<dbReference type="GO" id="GO:0005275">
    <property type="term" value="F:amine transmembrane transporter activity"/>
    <property type="evidence" value="ECO:0007669"/>
    <property type="project" value="TreeGrafter"/>
</dbReference>
<name>A0A839ILH3_9GAMM</name>
<dbReference type="FunFam" id="1.10.3720.10:FF:000001">
    <property type="entry name" value="Glycine betaine ABC transporter, permease"/>
    <property type="match status" value="1"/>
</dbReference>
<feature type="domain" description="ABC transmembrane type-1" evidence="8">
    <location>
        <begin position="93"/>
        <end position="272"/>
    </location>
</feature>
<feature type="transmembrane region" description="Helical" evidence="7">
    <location>
        <begin position="140"/>
        <end position="168"/>
    </location>
</feature>
<evidence type="ECO:0000313" key="9">
    <source>
        <dbReference type="EMBL" id="MBB1485166.1"/>
    </source>
</evidence>
<dbReference type="GO" id="GO:0031460">
    <property type="term" value="P:glycine betaine transport"/>
    <property type="evidence" value="ECO:0007669"/>
    <property type="project" value="UniProtKB-ARBA"/>
</dbReference>
<comment type="caution">
    <text evidence="9">The sequence shown here is derived from an EMBL/GenBank/DDBJ whole genome shotgun (WGS) entry which is preliminary data.</text>
</comment>
<evidence type="ECO:0000256" key="4">
    <source>
        <dbReference type="ARBA" id="ARBA00022692"/>
    </source>
</evidence>
<evidence type="ECO:0000256" key="2">
    <source>
        <dbReference type="ARBA" id="ARBA00022448"/>
    </source>
</evidence>
<dbReference type="GO" id="GO:0015226">
    <property type="term" value="F:carnitine transmembrane transporter activity"/>
    <property type="evidence" value="ECO:0007669"/>
    <property type="project" value="TreeGrafter"/>
</dbReference>
<dbReference type="Proteomes" id="UP000565262">
    <property type="component" value="Unassembled WGS sequence"/>
</dbReference>
<dbReference type="SUPFAM" id="SSF161098">
    <property type="entry name" value="MetI-like"/>
    <property type="match status" value="1"/>
</dbReference>
<feature type="transmembrane region" description="Helical" evidence="7">
    <location>
        <begin position="21"/>
        <end position="42"/>
    </location>
</feature>
<dbReference type="InterPro" id="IPR000515">
    <property type="entry name" value="MetI-like"/>
</dbReference>
<dbReference type="GO" id="GO:0015871">
    <property type="term" value="P:choline transport"/>
    <property type="evidence" value="ECO:0007669"/>
    <property type="project" value="TreeGrafter"/>
</dbReference>
<dbReference type="PROSITE" id="PS50928">
    <property type="entry name" value="ABC_TM1"/>
    <property type="match status" value="1"/>
</dbReference>
<proteinExistence type="inferred from homology"/>
<evidence type="ECO:0000256" key="3">
    <source>
        <dbReference type="ARBA" id="ARBA00022475"/>
    </source>
</evidence>